<dbReference type="Pfam" id="PF17293">
    <property type="entry name" value="Arm-DNA-bind_5"/>
    <property type="match status" value="1"/>
</dbReference>
<evidence type="ECO:0000259" key="2">
    <source>
        <dbReference type="Pfam" id="PF17293"/>
    </source>
</evidence>
<dbReference type="Gene3D" id="1.10.443.10">
    <property type="entry name" value="Intergrase catalytic core"/>
    <property type="match status" value="1"/>
</dbReference>
<dbReference type="InterPro" id="IPR011010">
    <property type="entry name" value="DNA_brk_join_enz"/>
</dbReference>
<dbReference type="InterPro" id="IPR013762">
    <property type="entry name" value="Integrase-like_cat_sf"/>
</dbReference>
<dbReference type="EMBL" id="SNRY01000014">
    <property type="protein sequence ID" value="KAA6351446.1"/>
    <property type="molecule type" value="Genomic_DNA"/>
</dbReference>
<comment type="caution">
    <text evidence="3">The sequence shown here is derived from an EMBL/GenBank/DDBJ whole genome shotgun (WGS) entry which is preliminary data.</text>
</comment>
<dbReference type="GO" id="GO:0015074">
    <property type="term" value="P:DNA integration"/>
    <property type="evidence" value="ECO:0007669"/>
    <property type="project" value="InterPro"/>
</dbReference>
<dbReference type="SUPFAM" id="SSF56349">
    <property type="entry name" value="DNA breaking-rejoining enzymes"/>
    <property type="match status" value="1"/>
</dbReference>
<proteinExistence type="predicted"/>
<evidence type="ECO:0000313" key="3">
    <source>
        <dbReference type="EMBL" id="KAA6351446.1"/>
    </source>
</evidence>
<evidence type="ECO:0000256" key="1">
    <source>
        <dbReference type="ARBA" id="ARBA00023172"/>
    </source>
</evidence>
<accession>A0A5J4SYW4</accession>
<feature type="domain" description="Arm DNA-binding" evidence="2">
    <location>
        <begin position="8"/>
        <end position="90"/>
    </location>
</feature>
<keyword evidence="1" id="KW-0233">DNA recombination</keyword>
<dbReference type="InterPro" id="IPR035386">
    <property type="entry name" value="Arm-DNA-bind_5"/>
</dbReference>
<dbReference type="GO" id="GO:0003677">
    <property type="term" value="F:DNA binding"/>
    <property type="evidence" value="ECO:0007669"/>
    <property type="project" value="InterPro"/>
</dbReference>
<dbReference type="GO" id="GO:0006310">
    <property type="term" value="P:DNA recombination"/>
    <property type="evidence" value="ECO:0007669"/>
    <property type="project" value="UniProtKB-KW"/>
</dbReference>
<gene>
    <name evidence="3" type="ORF">EZS27_001255</name>
</gene>
<reference evidence="3" key="1">
    <citation type="submission" date="2019-03" db="EMBL/GenBank/DDBJ databases">
        <title>Single cell metagenomics reveals metabolic interactions within the superorganism composed of flagellate Streblomastix strix and complex community of Bacteroidetes bacteria on its surface.</title>
        <authorList>
            <person name="Treitli S.C."/>
            <person name="Kolisko M."/>
            <person name="Husnik F."/>
            <person name="Keeling P."/>
            <person name="Hampl V."/>
        </authorList>
    </citation>
    <scope>NUCLEOTIDE SEQUENCE</scope>
    <source>
        <strain evidence="3">STM</strain>
    </source>
</reference>
<sequence length="476" mass="56396">MTITIVFYSSKVLKKKDECPIMVRLSEGKKKKYVSTGVSCKTNDWNDNKNRVYSTDANYTEKNEKITAKYDYYESRKKEYYAAYNGYDLEYIASDKPIITQYHDETGEETITNFYDLIQLKIEDYTEDGSQKNIRQLKNFLLANFGDNIPISSINQKWFNEFLMKLNDTKTVRQAKKLIERFNIVYNFGRENGHIPYGKKLKFNANKYKFKIDKRAITEMEISAIQLLWQCDYPLYESRLELNGENKYEHTFDFHNPINALTLFLCMYALQGVSPCDFANLRIRDLVLLTEKDKDFNMKDYITGEYNELDEEKFLNFMKTVKTLNYYHICKNRQKNGTLFEVDIHYDILYPLIKNYLCTKNGTLKDKDDFLFNILDKNKTYSKKQQNGRVSNVFFKLNKSLKSYLSVNLKSLDLRKKSYYTTRFTFLTVGYHIGVNAKHLAQMAGHSEKETRTYLESYNQKEMAKINSEIWHGKKE</sequence>
<protein>
    <recommendedName>
        <fullName evidence="2">Arm DNA-binding domain-containing protein</fullName>
    </recommendedName>
</protein>
<dbReference type="AlphaFoldDB" id="A0A5J4SYW4"/>
<organism evidence="3">
    <name type="scientific">termite gut metagenome</name>
    <dbReference type="NCBI Taxonomy" id="433724"/>
    <lineage>
        <taxon>unclassified sequences</taxon>
        <taxon>metagenomes</taxon>
        <taxon>organismal metagenomes</taxon>
    </lineage>
</organism>
<name>A0A5J4SYW4_9ZZZZ</name>